<evidence type="ECO:0000313" key="2">
    <source>
        <dbReference type="Proteomes" id="UP000037747"/>
    </source>
</evidence>
<dbReference type="OrthoDB" id="285635at2157"/>
<evidence type="ECO:0000313" key="1">
    <source>
        <dbReference type="EMBL" id="KOX96965.1"/>
    </source>
</evidence>
<keyword evidence="2" id="KW-1185">Reference proteome</keyword>
<dbReference type="PATRIC" id="fig|1705389.3.peg.3154"/>
<proteinExistence type="predicted"/>
<name>A0A0M9ASL8_9EURY</name>
<accession>A0A0M9ASL8</accession>
<dbReference type="Gene3D" id="1.10.10.10">
    <property type="entry name" value="Winged helix-like DNA-binding domain superfamily/Winged helix DNA-binding domain"/>
    <property type="match status" value="1"/>
</dbReference>
<protein>
    <submittedName>
        <fullName evidence="1">Repressor</fullName>
    </submittedName>
</protein>
<reference evidence="1 2" key="1">
    <citation type="submission" date="2015-08" db="EMBL/GenBank/DDBJ databases">
        <title>Genomes of Isolates from Cabo Rojo, PR.</title>
        <authorList>
            <person name="Sanchez-Nieves R.L."/>
            <person name="Montalvo-Rodriguez R."/>
        </authorList>
    </citation>
    <scope>NUCLEOTIDE SEQUENCE [LARGE SCALE GENOMIC DNA]</scope>
    <source>
        <strain evidence="1 2">5</strain>
    </source>
</reference>
<comment type="caution">
    <text evidence="1">The sequence shown here is derived from an EMBL/GenBank/DDBJ whole genome shotgun (WGS) entry which is preliminary data.</text>
</comment>
<dbReference type="InterPro" id="IPR036388">
    <property type="entry name" value="WH-like_DNA-bd_sf"/>
</dbReference>
<organism evidence="1 2">
    <name type="scientific">Halorubrum tropicale</name>
    <dbReference type="NCBI Taxonomy" id="1765655"/>
    <lineage>
        <taxon>Archaea</taxon>
        <taxon>Methanobacteriati</taxon>
        <taxon>Methanobacteriota</taxon>
        <taxon>Stenosarchaea group</taxon>
        <taxon>Halobacteria</taxon>
        <taxon>Halobacteriales</taxon>
        <taxon>Haloferacaceae</taxon>
        <taxon>Halorubrum</taxon>
    </lineage>
</organism>
<dbReference type="AlphaFoldDB" id="A0A0M9ASL8"/>
<gene>
    <name evidence="1" type="ORF">AMR74_05940</name>
</gene>
<dbReference type="Proteomes" id="UP000037747">
    <property type="component" value="Unassembled WGS sequence"/>
</dbReference>
<dbReference type="EMBL" id="LIST01000002">
    <property type="protein sequence ID" value="KOX96965.1"/>
    <property type="molecule type" value="Genomic_DNA"/>
</dbReference>
<dbReference type="InterPro" id="IPR036390">
    <property type="entry name" value="WH_DNA-bd_sf"/>
</dbReference>
<dbReference type="RefSeq" id="WP_053771141.1">
    <property type="nucleotide sequence ID" value="NZ_LIST01000002.1"/>
</dbReference>
<sequence>MRPRVDWMNQTDDRVLELLAESDLILTPAVIAKNLEYTRNWVSRRIGKLEDSGLVEPVDSGYYRITDMGRAYLAGDLDASDLEDE</sequence>
<dbReference type="SUPFAM" id="SSF46785">
    <property type="entry name" value="Winged helix' DNA-binding domain"/>
    <property type="match status" value="1"/>
</dbReference>